<dbReference type="Proteomes" id="UP000267606">
    <property type="component" value="Unassembled WGS sequence"/>
</dbReference>
<name>A0A183HMM5_9BILA</name>
<gene>
    <name evidence="1" type="ORF">OFLC_LOCUS8734</name>
</gene>
<sequence length="153" mass="17745">MSIKDDEQPLLYDRVISTKFLPATDIPNTARVRLVLYNISQRPITYECIKRYSDTAESGASGTIPAQGIAYCLLIWRRAPEVNSWKNMKSASLIMITEFEDSSDPTINEHTIIKIKCMTMFYSVDPIISFDHLNHQKNIQRFYHIINQHITYD</sequence>
<dbReference type="WBParaSite" id="OFLC_0000873601-mRNA-1">
    <property type="protein sequence ID" value="OFLC_0000873601-mRNA-1"/>
    <property type="gene ID" value="OFLC_0000873601"/>
</dbReference>
<reference evidence="1 2" key="2">
    <citation type="submission" date="2018-11" db="EMBL/GenBank/DDBJ databases">
        <authorList>
            <consortium name="Pathogen Informatics"/>
        </authorList>
    </citation>
    <scope>NUCLEOTIDE SEQUENCE [LARGE SCALE GENOMIC DNA]</scope>
</reference>
<reference evidence="3" key="1">
    <citation type="submission" date="2016-06" db="UniProtKB">
        <authorList>
            <consortium name="WormBaseParasite"/>
        </authorList>
    </citation>
    <scope>IDENTIFICATION</scope>
</reference>
<proteinExistence type="predicted"/>
<dbReference type="STRING" id="387005.A0A183HMM5"/>
<keyword evidence="2" id="KW-1185">Reference proteome</keyword>
<dbReference type="AlphaFoldDB" id="A0A183HMM5"/>
<accession>A0A183HMM5</accession>
<evidence type="ECO:0000313" key="3">
    <source>
        <dbReference type="WBParaSite" id="OFLC_0000873601-mRNA-1"/>
    </source>
</evidence>
<dbReference type="EMBL" id="UZAJ01010113">
    <property type="protein sequence ID" value="VDO57129.1"/>
    <property type="molecule type" value="Genomic_DNA"/>
</dbReference>
<protein>
    <submittedName>
        <fullName evidence="3">WH1 domain-containing protein</fullName>
    </submittedName>
</protein>
<evidence type="ECO:0000313" key="1">
    <source>
        <dbReference type="EMBL" id="VDO57129.1"/>
    </source>
</evidence>
<organism evidence="3">
    <name type="scientific">Onchocerca flexuosa</name>
    <dbReference type="NCBI Taxonomy" id="387005"/>
    <lineage>
        <taxon>Eukaryota</taxon>
        <taxon>Metazoa</taxon>
        <taxon>Ecdysozoa</taxon>
        <taxon>Nematoda</taxon>
        <taxon>Chromadorea</taxon>
        <taxon>Rhabditida</taxon>
        <taxon>Spirurina</taxon>
        <taxon>Spiruromorpha</taxon>
        <taxon>Filarioidea</taxon>
        <taxon>Onchocercidae</taxon>
        <taxon>Onchocerca</taxon>
    </lineage>
</organism>
<evidence type="ECO:0000313" key="2">
    <source>
        <dbReference type="Proteomes" id="UP000267606"/>
    </source>
</evidence>